<proteinExistence type="predicted"/>
<sequence length="288" mass="30864">MRSAECVTPQGVVIPFPAEAAPKHPHGRGRIGPVSRAGRPTPAFLSHASLPSLIPNFLFFGCESSIDMSEGGQHERHSICSALFVLLEARGREEARVSTGARVRVSSCQCAPTDALLLPRQNRPLSFARSLRCTLFLFTTSSPKDQHAHRQPRTRIMPASLLPRLPTFAPVSPRGSEPARGCSNEHRRAARVSSGLCASAHRRICPSAHRRTCSSAAQGEARRCGELTTSQINDSWILDFRMDCQQATCSPRSRLAAGAGAGASPAGDLSVAASREDEMTGFGSGLDE</sequence>
<protein>
    <submittedName>
        <fullName evidence="2">Uncharacterized protein</fullName>
    </submittedName>
</protein>
<feature type="region of interest" description="Disordered" evidence="1">
    <location>
        <begin position="17"/>
        <end position="36"/>
    </location>
</feature>
<name>A0A165DTW5_9BASI</name>
<dbReference type="InParanoid" id="A0A165DTW5"/>
<evidence type="ECO:0000313" key="3">
    <source>
        <dbReference type="Proteomes" id="UP000076842"/>
    </source>
</evidence>
<gene>
    <name evidence="2" type="ORF">CALCODRAFT_47980</name>
</gene>
<reference evidence="2 3" key="1">
    <citation type="journal article" date="2016" name="Mol. Biol. Evol.">
        <title>Comparative Genomics of Early-Diverging Mushroom-Forming Fungi Provides Insights into the Origins of Lignocellulose Decay Capabilities.</title>
        <authorList>
            <person name="Nagy L.G."/>
            <person name="Riley R."/>
            <person name="Tritt A."/>
            <person name="Adam C."/>
            <person name="Daum C."/>
            <person name="Floudas D."/>
            <person name="Sun H."/>
            <person name="Yadav J.S."/>
            <person name="Pangilinan J."/>
            <person name="Larsson K.H."/>
            <person name="Matsuura K."/>
            <person name="Barry K."/>
            <person name="Labutti K."/>
            <person name="Kuo R."/>
            <person name="Ohm R.A."/>
            <person name="Bhattacharya S.S."/>
            <person name="Shirouzu T."/>
            <person name="Yoshinaga Y."/>
            <person name="Martin F.M."/>
            <person name="Grigoriev I.V."/>
            <person name="Hibbett D.S."/>
        </authorList>
    </citation>
    <scope>NUCLEOTIDE SEQUENCE [LARGE SCALE GENOMIC DNA]</scope>
    <source>
        <strain evidence="2 3">HHB12733</strain>
    </source>
</reference>
<evidence type="ECO:0000313" key="2">
    <source>
        <dbReference type="EMBL" id="KZT53537.1"/>
    </source>
</evidence>
<accession>A0A165DTW5</accession>
<dbReference type="Proteomes" id="UP000076842">
    <property type="component" value="Unassembled WGS sequence"/>
</dbReference>
<feature type="compositionally biased region" description="Low complexity" evidence="1">
    <location>
        <begin position="255"/>
        <end position="270"/>
    </location>
</feature>
<evidence type="ECO:0000256" key="1">
    <source>
        <dbReference type="SAM" id="MobiDB-lite"/>
    </source>
</evidence>
<feature type="region of interest" description="Disordered" evidence="1">
    <location>
        <begin position="255"/>
        <end position="288"/>
    </location>
</feature>
<organism evidence="2 3">
    <name type="scientific">Calocera cornea HHB12733</name>
    <dbReference type="NCBI Taxonomy" id="1353952"/>
    <lineage>
        <taxon>Eukaryota</taxon>
        <taxon>Fungi</taxon>
        <taxon>Dikarya</taxon>
        <taxon>Basidiomycota</taxon>
        <taxon>Agaricomycotina</taxon>
        <taxon>Dacrymycetes</taxon>
        <taxon>Dacrymycetales</taxon>
        <taxon>Dacrymycetaceae</taxon>
        <taxon>Calocera</taxon>
    </lineage>
</organism>
<keyword evidence="3" id="KW-1185">Reference proteome</keyword>
<dbReference type="AlphaFoldDB" id="A0A165DTW5"/>
<dbReference type="EMBL" id="KV424034">
    <property type="protein sequence ID" value="KZT53537.1"/>
    <property type="molecule type" value="Genomic_DNA"/>
</dbReference>